<dbReference type="PANTHER" id="PTHR23179:SF28">
    <property type="entry name" value="RHO GTPASE-ACTIVATING PROTEIN 20"/>
    <property type="match status" value="1"/>
</dbReference>
<organism evidence="2 3">
    <name type="scientific">Galeopterus variegatus</name>
    <name type="common">Malayan flying lemur</name>
    <name type="synonym">Cynocephalus variegatus</name>
    <dbReference type="NCBI Taxonomy" id="482537"/>
    <lineage>
        <taxon>Eukaryota</taxon>
        <taxon>Metazoa</taxon>
        <taxon>Chordata</taxon>
        <taxon>Craniata</taxon>
        <taxon>Vertebrata</taxon>
        <taxon>Euteleostomi</taxon>
        <taxon>Mammalia</taxon>
        <taxon>Eutheria</taxon>
        <taxon>Euarchontoglires</taxon>
        <taxon>Dermoptera</taxon>
        <taxon>Cynocephalidae</taxon>
        <taxon>Galeopterus</taxon>
    </lineage>
</organism>
<dbReference type="RefSeq" id="XP_008563571.1">
    <property type="nucleotide sequence ID" value="XM_008565349.1"/>
</dbReference>
<reference evidence="3" key="1">
    <citation type="submission" date="2025-08" db="UniProtKB">
        <authorList>
            <consortium name="RefSeq"/>
        </authorList>
    </citation>
    <scope>IDENTIFICATION</scope>
</reference>
<dbReference type="GeneID" id="103584285"/>
<sequence>MTIAVMYREALPLQEHARAPCDMCTPSYLSSDATYAPKTLRRHRRCSEPNIDNQHCKLTYLRGNDSKKQHKTSCEAGLLQGEEDYLKQHKSLQIEGQKLINQSLVMGIEVGKSSATNQNTEKVLPPRLSLCPKTSCSSLSFPGTSPCGSSVSCQDSPFSQTSEHSVFTPTENPSPIGCNFQAQRKQGELSSDFSSSNFISGMPGPSSGQGSSHLVNTKKDSVLRHSQMHSVTLHPNTWLRNGIASLRNWSLKKKAKAARSEENKIGSLKGLSEPPPHASGVPEANSLHERQKDMPMKAVEGLGTVQTTHSYNFSPSQESERHSSSPFSLVDGTLKLCMKSHKEVKPVGQGYYRVLCWGRASASFQTMEDMASPDI</sequence>
<dbReference type="Proteomes" id="UP000694923">
    <property type="component" value="Unplaced"/>
</dbReference>
<protein>
    <submittedName>
        <fullName evidence="3">Rho GTPase-activating protein 20-like</fullName>
    </submittedName>
</protein>
<evidence type="ECO:0000313" key="2">
    <source>
        <dbReference type="Proteomes" id="UP000694923"/>
    </source>
</evidence>
<dbReference type="PANTHER" id="PTHR23179">
    <property type="entry name" value="T-CELL ACTIVATION RHO GTPASE ACTIVATING PROTEIN-RELATED"/>
    <property type="match status" value="1"/>
</dbReference>
<gene>
    <name evidence="3" type="primary">LOC103584285</name>
</gene>
<accession>A0ABM0Q5D0</accession>
<name>A0ABM0Q5D0_GALVR</name>
<evidence type="ECO:0000313" key="3">
    <source>
        <dbReference type="RefSeq" id="XP_008563571.1"/>
    </source>
</evidence>
<proteinExistence type="predicted"/>
<feature type="region of interest" description="Disordered" evidence="1">
    <location>
        <begin position="257"/>
        <end position="288"/>
    </location>
</feature>
<feature type="compositionally biased region" description="Low complexity" evidence="1">
    <location>
        <begin position="191"/>
        <end position="212"/>
    </location>
</feature>
<evidence type="ECO:0000256" key="1">
    <source>
        <dbReference type="SAM" id="MobiDB-lite"/>
    </source>
</evidence>
<keyword evidence="2" id="KW-1185">Reference proteome</keyword>
<feature type="region of interest" description="Disordered" evidence="1">
    <location>
        <begin position="191"/>
        <end position="214"/>
    </location>
</feature>